<name>A0AAJ2X240_XANCA</name>
<evidence type="ECO:0000313" key="1">
    <source>
        <dbReference type="EMBL" id="MEC3887835.1"/>
    </source>
</evidence>
<dbReference type="EMBL" id="JAJFNJ020000003">
    <property type="protein sequence ID" value="MEC3887835.1"/>
    <property type="molecule type" value="Genomic_DNA"/>
</dbReference>
<organism evidence="1 2">
    <name type="scientific">Xanthomonas campestris pv. papavericola</name>
    <dbReference type="NCBI Taxonomy" id="487881"/>
    <lineage>
        <taxon>Bacteria</taxon>
        <taxon>Pseudomonadati</taxon>
        <taxon>Pseudomonadota</taxon>
        <taxon>Gammaproteobacteria</taxon>
        <taxon>Lysobacterales</taxon>
        <taxon>Lysobacteraceae</taxon>
        <taxon>Xanthomonas</taxon>
    </lineage>
</organism>
<proteinExistence type="predicted"/>
<protein>
    <submittedName>
        <fullName evidence="1">Uncharacterized protein</fullName>
    </submittedName>
</protein>
<dbReference type="PROSITE" id="PS51257">
    <property type="entry name" value="PROKAR_LIPOPROTEIN"/>
    <property type="match status" value="1"/>
</dbReference>
<reference evidence="1" key="1">
    <citation type="submission" date="2021-10" db="EMBL/GenBank/DDBJ databases">
        <authorList>
            <person name="Hussein R."/>
            <person name="Harrison J."/>
            <person name="Studholme D.J."/>
            <person name="Vicente J."/>
            <person name="Grant M."/>
        </authorList>
    </citation>
    <scope>NUCLEOTIDE SEQUENCE</scope>
    <source>
        <strain evidence="1">NCPPB 2970</strain>
    </source>
</reference>
<dbReference type="RefSeq" id="WP_228424300.1">
    <property type="nucleotide sequence ID" value="NZ_JAJFNJ020000003.1"/>
</dbReference>
<gene>
    <name evidence="1" type="ORF">LLE72_008750</name>
</gene>
<comment type="caution">
    <text evidence="1">The sequence shown here is derived from an EMBL/GenBank/DDBJ whole genome shotgun (WGS) entry which is preliminary data.</text>
</comment>
<dbReference type="Proteomes" id="UP001297361">
    <property type="component" value="Unassembled WGS sequence"/>
</dbReference>
<reference evidence="1" key="2">
    <citation type="submission" date="2024-01" db="EMBL/GenBank/DDBJ databases">
        <title>Long-read genome sequencing of X. campestris pv. papavericola.</title>
        <authorList>
            <person name="Hussain R.M.F."/>
            <person name="Greer S."/>
            <person name="Harrison J."/>
            <person name="Grant M."/>
            <person name="Vicente J."/>
            <person name="Studholme D.J."/>
        </authorList>
    </citation>
    <scope>NUCLEOTIDE SEQUENCE</scope>
    <source>
        <strain evidence="1">NCPPB 2970</strain>
    </source>
</reference>
<evidence type="ECO:0000313" key="2">
    <source>
        <dbReference type="Proteomes" id="UP001297361"/>
    </source>
</evidence>
<dbReference type="AlphaFoldDB" id="A0AAJ2X240"/>
<accession>A0AAJ2X240</accession>
<sequence>MQHRHRHRVRWGAPLLVLTLLSACRLPLPGESDQTVVPMDADRVLIGRVQGAGASSPLLGQEVRIEGIVTRSLAGDEDDLAQEVIETVGEATRSRPIGWFVQDEGDGVDATSDALFVLDQGYDTGIGMPGEGEFTLRLGTRVRSGDRVQVWGVVAEVAQAIAADQPRSSGQLVGRGDAAGSITTLKAGSITLLSPRERRLPIVLRQTPLARGGDESSEGMRLRIPAKATAATTRP</sequence>